<proteinExistence type="predicted"/>
<dbReference type="GO" id="GO:0042797">
    <property type="term" value="P:tRNA transcription by RNA polymerase III"/>
    <property type="evidence" value="ECO:0007669"/>
    <property type="project" value="TreeGrafter"/>
</dbReference>
<feature type="compositionally biased region" description="Basic and acidic residues" evidence="1">
    <location>
        <begin position="189"/>
        <end position="200"/>
    </location>
</feature>
<evidence type="ECO:0008006" key="4">
    <source>
        <dbReference type="Google" id="ProtNLM"/>
    </source>
</evidence>
<dbReference type="GO" id="GO:0005666">
    <property type="term" value="C:RNA polymerase III complex"/>
    <property type="evidence" value="ECO:0007669"/>
    <property type="project" value="TreeGrafter"/>
</dbReference>
<accession>A0A0C9URV0</accession>
<dbReference type="HOGENOM" id="CLU_055683_1_0_1"/>
<feature type="compositionally biased region" description="Acidic residues" evidence="1">
    <location>
        <begin position="167"/>
        <end position="181"/>
    </location>
</feature>
<feature type="region of interest" description="Disordered" evidence="1">
    <location>
        <begin position="83"/>
        <end position="108"/>
    </location>
</feature>
<name>A0A0C9URV0_SPHS4</name>
<gene>
    <name evidence="2" type="ORF">M422DRAFT_29715</name>
</gene>
<feature type="region of interest" description="Disordered" evidence="1">
    <location>
        <begin position="160"/>
        <end position="213"/>
    </location>
</feature>
<keyword evidence="3" id="KW-1185">Reference proteome</keyword>
<evidence type="ECO:0000313" key="2">
    <source>
        <dbReference type="EMBL" id="KIJ45593.1"/>
    </source>
</evidence>
<evidence type="ECO:0000256" key="1">
    <source>
        <dbReference type="SAM" id="MobiDB-lite"/>
    </source>
</evidence>
<dbReference type="PANTHER" id="PTHR12069:SF0">
    <property type="entry name" value="DNA-DIRECTED RNA POLYMERASE III SUBUNIT RPC5"/>
    <property type="match status" value="1"/>
</dbReference>
<dbReference type="AlphaFoldDB" id="A0A0C9URV0"/>
<organism evidence="2 3">
    <name type="scientific">Sphaerobolus stellatus (strain SS14)</name>
    <dbReference type="NCBI Taxonomy" id="990650"/>
    <lineage>
        <taxon>Eukaryota</taxon>
        <taxon>Fungi</taxon>
        <taxon>Dikarya</taxon>
        <taxon>Basidiomycota</taxon>
        <taxon>Agaricomycotina</taxon>
        <taxon>Agaricomycetes</taxon>
        <taxon>Phallomycetidae</taxon>
        <taxon>Geastrales</taxon>
        <taxon>Sphaerobolaceae</taxon>
        <taxon>Sphaerobolus</taxon>
    </lineage>
</organism>
<dbReference type="Proteomes" id="UP000054279">
    <property type="component" value="Unassembled WGS sequence"/>
</dbReference>
<dbReference type="InterPro" id="IPR006886">
    <property type="entry name" value="RNA_pol_III_Rpc5"/>
</dbReference>
<protein>
    <recommendedName>
        <fullName evidence="4">DNA-directed RNA polymerase III subunit RPC5</fullName>
    </recommendedName>
</protein>
<evidence type="ECO:0000313" key="3">
    <source>
        <dbReference type="Proteomes" id="UP000054279"/>
    </source>
</evidence>
<dbReference type="PANTHER" id="PTHR12069">
    <property type="entry name" value="DNA-DIRECTED RNA POLYMERASES III 80 KDA POLYPEPTIDE RNA POLYMERASE III SUBUNIT 5"/>
    <property type="match status" value="1"/>
</dbReference>
<reference evidence="2 3" key="1">
    <citation type="submission" date="2014-06" db="EMBL/GenBank/DDBJ databases">
        <title>Evolutionary Origins and Diversification of the Mycorrhizal Mutualists.</title>
        <authorList>
            <consortium name="DOE Joint Genome Institute"/>
            <consortium name="Mycorrhizal Genomics Consortium"/>
            <person name="Kohler A."/>
            <person name="Kuo A."/>
            <person name="Nagy L.G."/>
            <person name="Floudas D."/>
            <person name="Copeland A."/>
            <person name="Barry K.W."/>
            <person name="Cichocki N."/>
            <person name="Veneault-Fourrey C."/>
            <person name="LaButti K."/>
            <person name="Lindquist E.A."/>
            <person name="Lipzen A."/>
            <person name="Lundell T."/>
            <person name="Morin E."/>
            <person name="Murat C."/>
            <person name="Riley R."/>
            <person name="Ohm R."/>
            <person name="Sun H."/>
            <person name="Tunlid A."/>
            <person name="Henrissat B."/>
            <person name="Grigoriev I.V."/>
            <person name="Hibbett D.S."/>
            <person name="Martin F."/>
        </authorList>
    </citation>
    <scope>NUCLEOTIDE SEQUENCE [LARGE SCALE GENOMIC DNA]</scope>
    <source>
        <strain evidence="2 3">SS14</strain>
    </source>
</reference>
<sequence>MDDDPVVAVLPVHISNSLVPNLHLQQFPLLYRPLQVPPSAAESGKRIKARCKPKTGRYEIHVPVDTRKEVWNPEKGVEFGAARAEEDRQAAGVEKSKSKQREVEEQRLSEVRLSSERIPERGDYMLGIVRDGHLHLHPISQTHQFRPALIYLDLLSQKARRSRGGGDDSDSDDGPPPDPDDPTLVAPTNKKEKQSSESREVQVTARKATEDKTGTQQFLGGMSQVRREMLTLLRDEAEEPWEDLTYCDGESPESLGAFESIFSKNTSNLTCKTGSVDLLRNLGL</sequence>
<dbReference type="Pfam" id="PF04801">
    <property type="entry name" value="RPC5"/>
    <property type="match status" value="1"/>
</dbReference>
<dbReference type="OrthoDB" id="340681at2759"/>
<dbReference type="EMBL" id="KN837111">
    <property type="protein sequence ID" value="KIJ45593.1"/>
    <property type="molecule type" value="Genomic_DNA"/>
</dbReference>